<keyword evidence="2" id="KW-0268">Exocytosis</keyword>
<dbReference type="Gene3D" id="1.10.357.50">
    <property type="match status" value="1"/>
</dbReference>
<dbReference type="SUPFAM" id="SSF49562">
    <property type="entry name" value="C2 domain (Calcium/lipid-binding domain, CaLB)"/>
    <property type="match status" value="2"/>
</dbReference>
<evidence type="ECO:0000313" key="6">
    <source>
        <dbReference type="EMBL" id="CAF1440801.1"/>
    </source>
</evidence>
<reference evidence="5" key="1">
    <citation type="submission" date="2021-02" db="EMBL/GenBank/DDBJ databases">
        <authorList>
            <person name="Nowell W R."/>
        </authorList>
    </citation>
    <scope>NUCLEOTIDE SEQUENCE</scope>
</reference>
<evidence type="ECO:0000256" key="1">
    <source>
        <dbReference type="ARBA" id="ARBA00005823"/>
    </source>
</evidence>
<evidence type="ECO:0000313" key="5">
    <source>
        <dbReference type="EMBL" id="CAF1180671.1"/>
    </source>
</evidence>
<dbReference type="InterPro" id="IPR052095">
    <property type="entry name" value="UNC-13_domain"/>
</dbReference>
<dbReference type="InterPro" id="IPR035892">
    <property type="entry name" value="C2_domain_sf"/>
</dbReference>
<dbReference type="PANTHER" id="PTHR45999">
    <property type="entry name" value="UNC-13-4A, ISOFORM B"/>
    <property type="match status" value="1"/>
</dbReference>
<dbReference type="GO" id="GO:0006887">
    <property type="term" value="P:exocytosis"/>
    <property type="evidence" value="ECO:0007669"/>
    <property type="project" value="UniProtKB-KW"/>
</dbReference>
<dbReference type="Proteomes" id="UP000663870">
    <property type="component" value="Unassembled WGS sequence"/>
</dbReference>
<name>A0A814UYU2_9BILA</name>
<feature type="compositionally biased region" description="Polar residues" evidence="3">
    <location>
        <begin position="160"/>
        <end position="173"/>
    </location>
</feature>
<dbReference type="EMBL" id="CAJNOH010001139">
    <property type="protein sequence ID" value="CAF1180671.1"/>
    <property type="molecule type" value="Genomic_DNA"/>
</dbReference>
<dbReference type="Proteomes" id="UP000663854">
    <property type="component" value="Unassembled WGS sequence"/>
</dbReference>
<organism evidence="5 7">
    <name type="scientific">Rotaria sordida</name>
    <dbReference type="NCBI Taxonomy" id="392033"/>
    <lineage>
        <taxon>Eukaryota</taxon>
        <taxon>Metazoa</taxon>
        <taxon>Spiralia</taxon>
        <taxon>Gnathifera</taxon>
        <taxon>Rotifera</taxon>
        <taxon>Eurotatoria</taxon>
        <taxon>Bdelloidea</taxon>
        <taxon>Philodinida</taxon>
        <taxon>Philodinidae</taxon>
        <taxon>Rotaria</taxon>
    </lineage>
</organism>
<evidence type="ECO:0000313" key="7">
    <source>
        <dbReference type="Proteomes" id="UP000663854"/>
    </source>
</evidence>
<feature type="domain" description="C2" evidence="4">
    <location>
        <begin position="1089"/>
        <end position="1218"/>
    </location>
</feature>
<dbReference type="AlphaFoldDB" id="A0A814UYU2"/>
<evidence type="ECO:0000256" key="2">
    <source>
        <dbReference type="ARBA" id="ARBA00022483"/>
    </source>
</evidence>
<dbReference type="Pfam" id="PF00168">
    <property type="entry name" value="C2"/>
    <property type="match status" value="3"/>
</dbReference>
<protein>
    <recommendedName>
        <fullName evidence="4">C2 domain-containing protein</fullName>
    </recommendedName>
</protein>
<dbReference type="SMART" id="SM00239">
    <property type="entry name" value="C2"/>
    <property type="match status" value="2"/>
</dbReference>
<dbReference type="PANTHER" id="PTHR45999:SF4">
    <property type="entry name" value="UNC-13-4A, ISOFORM B"/>
    <property type="match status" value="1"/>
</dbReference>
<feature type="domain" description="C2" evidence="4">
    <location>
        <begin position="76"/>
        <end position="260"/>
    </location>
</feature>
<dbReference type="EMBL" id="CAJNOL010001945">
    <property type="protein sequence ID" value="CAF1440801.1"/>
    <property type="molecule type" value="Genomic_DNA"/>
</dbReference>
<gene>
    <name evidence="6" type="ORF">JXQ802_LOCUS36989</name>
    <name evidence="5" type="ORF">PYM288_LOCUS23789</name>
</gene>
<sequence>MSKRRFIYSLTDDLGKLYDDYNLAYTKSEQSYSYAHEIFQGIDVNGIRLIYHVWYENVQQQAEAIIDKFLKLFNVDREEHKKYMRALKVKPCSIVLSVDLKKARNLLGNDENGPCHAYCQVDVVHISTSHISQKQNSLLFSCINPSCLKIKSQSLMTMHSRQHSRSSNSIDRLSTTSSNNSETLQNMSYLTAIQPKTINPEWNEHFEFHIDNLHEQYLLITVFDSKHNRTPKLKTTLQEKCRVSRKFHRIRSFFTTNQIDDAFLGQVKLDIKSLTSFDSEKWFNLTDLSQNSLYNSKSRGEVLVGLKIHFKLCDQINWITSSLYPRSFTMSKDNKNTKVHQRTLNNTVLQFRRHHHHSSLSSANQIDSLIILHSNIFRKNFRSSSIQLYDYTKSDVFENDLETELSQNDSCLTPTIDSELTVSIEEYHQLTRIIMLHELEDAREINGNQSNDLVIDWNGTLNKLSNHVLAQFCVLYNVSTVTEAFIKLLVIMELRCSKDYTIFISQDVIKNYLKLFMNKVQERTNVKDVDFTEYEKIVFKEVFYLFIVHYKQRTHHDASWFLPSKDNLPNIQSIFETMYTLFQLTNCSNEITIKYHLEQTIKTRLQTDINDSFSFYSSLFNNENNTQFNNIRDLLEYIKKIDVSMSIIHEYEKLFSLFNISYIKICFFQANSAGDRLAELTKCLLTNMTDYFQTCSKPMVTATSSIYGPNLIQSSSLLLNLYLYLQKIIRLLQDYFATRDLEINPFTLRLIDYCHWFSPIMEFLLEGVIACIRQIIERAAEYDIELVPYVDIYHYSDSSTMATISCERLCQEWATIEHPDITIRYTALFKLTNTICEQCQCYTKRIARQLSENKYFSDVYSTRSFIVSKKLCILINDIENVKKRILLSLPDLLDFTDVINNMIKYSELTSLQKTELTLKRLISTAEDEMNEVIKLIFDRVATLFYVSLKSKIFNYYEEEKLGKADCMTEILQYIDEEILHKLYQGLESIQYPRITCAIHMKTLQCLKELLPLSELPEFFERVLRSFNQLTKYFDSVCLKESYLSSSSCDEVTTFRQTLETYALSTDKLQLRYFLEIISQDHSPHEYSNQISTIFFRSAYDAVNGLAVISVSSLRCQDLPKINQIDAPDSYVLLELLPSTLYPEPPKEYRTHIQKRTFNPAFNELFEWNSLPLNVIRKDGAVLRLSVWNKHKKTDDFIGECFVRLITIESLKTHASLRDIPVSQVLLRRPYKNTPSEILKVIRNRATCDVEAAVFLKQRIAVLKSGNECDN</sequence>
<accession>A0A814UYU2</accession>
<dbReference type="InterPro" id="IPR000008">
    <property type="entry name" value="C2_dom"/>
</dbReference>
<comment type="caution">
    <text evidence="5">The sequence shown here is derived from an EMBL/GenBank/DDBJ whole genome shotgun (WGS) entry which is preliminary data.</text>
</comment>
<evidence type="ECO:0000313" key="8">
    <source>
        <dbReference type="Proteomes" id="UP000663870"/>
    </source>
</evidence>
<keyword evidence="8" id="KW-1185">Reference proteome</keyword>
<feature type="region of interest" description="Disordered" evidence="3">
    <location>
        <begin position="160"/>
        <end position="179"/>
    </location>
</feature>
<dbReference type="GO" id="GO:0099503">
    <property type="term" value="C:secretory vesicle"/>
    <property type="evidence" value="ECO:0007669"/>
    <property type="project" value="TreeGrafter"/>
</dbReference>
<comment type="similarity">
    <text evidence="1">Belongs to the unc-13 family.</text>
</comment>
<evidence type="ECO:0000256" key="3">
    <source>
        <dbReference type="SAM" id="MobiDB-lite"/>
    </source>
</evidence>
<dbReference type="PROSITE" id="PS50004">
    <property type="entry name" value="C2"/>
    <property type="match status" value="2"/>
</dbReference>
<proteinExistence type="inferred from homology"/>
<evidence type="ECO:0000259" key="4">
    <source>
        <dbReference type="PROSITE" id="PS50004"/>
    </source>
</evidence>
<dbReference type="Gene3D" id="2.60.40.150">
    <property type="entry name" value="C2 domain"/>
    <property type="match status" value="2"/>
</dbReference>